<gene>
    <name evidence="5" type="ORF">EHQ83_13390</name>
</gene>
<evidence type="ECO:0000313" key="6">
    <source>
        <dbReference type="Proteomes" id="UP000297613"/>
    </source>
</evidence>
<organism evidence="5 6">
    <name type="scientific">Leptospira yasudae</name>
    <dbReference type="NCBI Taxonomy" id="2202201"/>
    <lineage>
        <taxon>Bacteria</taxon>
        <taxon>Pseudomonadati</taxon>
        <taxon>Spirochaetota</taxon>
        <taxon>Spirochaetia</taxon>
        <taxon>Leptospirales</taxon>
        <taxon>Leptospiraceae</taxon>
        <taxon>Leptospira</taxon>
    </lineage>
</organism>
<dbReference type="InterPro" id="IPR040086">
    <property type="entry name" value="MJ0683-like"/>
</dbReference>
<evidence type="ECO:0000256" key="2">
    <source>
        <dbReference type="ARBA" id="ARBA00023004"/>
    </source>
</evidence>
<keyword evidence="2" id="KW-0408">Iron</keyword>
<keyword evidence="1" id="KW-0479">Metal-binding</keyword>
<dbReference type="GO" id="GO:0046872">
    <property type="term" value="F:metal ion binding"/>
    <property type="evidence" value="ECO:0007669"/>
    <property type="project" value="UniProtKB-KW"/>
</dbReference>
<evidence type="ECO:0000256" key="1">
    <source>
        <dbReference type="ARBA" id="ARBA00022723"/>
    </source>
</evidence>
<feature type="domain" description="Radical SAM core" evidence="4">
    <location>
        <begin position="27"/>
        <end position="205"/>
    </location>
</feature>
<accession>A0A6N4QUM9</accession>
<dbReference type="InterPro" id="IPR058240">
    <property type="entry name" value="rSAM_sf"/>
</dbReference>
<dbReference type="SFLD" id="SFLDG01084">
    <property type="entry name" value="Uncharacterised_Radical_SAM_Su"/>
    <property type="match status" value="1"/>
</dbReference>
<name>A0A6N4QUM9_9LEPT</name>
<protein>
    <submittedName>
        <fullName evidence="5">Radical SAM protein</fullName>
    </submittedName>
</protein>
<dbReference type="EMBL" id="RQGM01000053">
    <property type="protein sequence ID" value="TGL82807.1"/>
    <property type="molecule type" value="Genomic_DNA"/>
</dbReference>
<dbReference type="SFLD" id="SFLDS00029">
    <property type="entry name" value="Radical_SAM"/>
    <property type="match status" value="1"/>
</dbReference>
<sequence length="300" mass="34487">MPRSIRIKTILNKTKRRDPWFLDEYTVNPYSGCSFRCLYCYVGGSKYGLNTEDKLSVKENAAEVLDRQLWNRAKKNQYGIIVLSSATDPYLQTEKELGLTRELLQIILKYRFPVHILTKSDLVLRDLDLLFEIEKAAILPFDLRDRLPAKSFLTFSFSTLDDMVARIFEPGATPPSLRLSALKETLKQGFYSGVSLMPLLPHISDTGENLEFLFQTFRDAGIRYLFPATLTLFGGQDSSDSKALVFQALERHYPHLIEKYSRFFANGSEMPAHYRNALRIKTKELCDRFGLQRGILPFDS</sequence>
<evidence type="ECO:0000259" key="4">
    <source>
        <dbReference type="Pfam" id="PF04055"/>
    </source>
</evidence>
<comment type="caution">
    <text evidence="5">The sequence shown here is derived from an EMBL/GenBank/DDBJ whole genome shotgun (WGS) entry which is preliminary data.</text>
</comment>
<evidence type="ECO:0000256" key="3">
    <source>
        <dbReference type="ARBA" id="ARBA00023014"/>
    </source>
</evidence>
<dbReference type="PANTHER" id="PTHR43432">
    <property type="entry name" value="SLR0285 PROTEIN"/>
    <property type="match status" value="1"/>
</dbReference>
<dbReference type="SUPFAM" id="SSF102114">
    <property type="entry name" value="Radical SAM enzymes"/>
    <property type="match status" value="1"/>
</dbReference>
<dbReference type="PANTHER" id="PTHR43432:SF5">
    <property type="entry name" value="ELP3_MIAA_NIFB-LIKE RADICAL SAM CORE DOMAIN-CONTAINING PROTEIN"/>
    <property type="match status" value="1"/>
</dbReference>
<proteinExistence type="predicted"/>
<dbReference type="InterPro" id="IPR007197">
    <property type="entry name" value="rSAM"/>
</dbReference>
<dbReference type="Gene3D" id="3.80.30.30">
    <property type="match status" value="1"/>
</dbReference>
<dbReference type="GO" id="GO:0051536">
    <property type="term" value="F:iron-sulfur cluster binding"/>
    <property type="evidence" value="ECO:0007669"/>
    <property type="project" value="UniProtKB-KW"/>
</dbReference>
<keyword evidence="3" id="KW-0411">Iron-sulfur</keyword>
<dbReference type="Proteomes" id="UP000297613">
    <property type="component" value="Unassembled WGS sequence"/>
</dbReference>
<dbReference type="CDD" id="cd01335">
    <property type="entry name" value="Radical_SAM"/>
    <property type="match status" value="1"/>
</dbReference>
<reference evidence="5 6" key="1">
    <citation type="journal article" date="2019" name="PLoS Negl. Trop. Dis.">
        <title>Revisiting the worldwide diversity of Leptospira species in the environment.</title>
        <authorList>
            <person name="Vincent A.T."/>
            <person name="Schiettekatte O."/>
            <person name="Bourhy P."/>
            <person name="Veyrier F.J."/>
            <person name="Picardeau M."/>
        </authorList>
    </citation>
    <scope>NUCLEOTIDE SEQUENCE [LARGE SCALE GENOMIC DNA]</scope>
    <source>
        <strain evidence="5 6">201702445</strain>
    </source>
</reference>
<dbReference type="Pfam" id="PF04055">
    <property type="entry name" value="Radical_SAM"/>
    <property type="match status" value="1"/>
</dbReference>
<dbReference type="AlphaFoldDB" id="A0A6N4QUM9"/>
<evidence type="ECO:0000313" key="5">
    <source>
        <dbReference type="EMBL" id="TGL82807.1"/>
    </source>
</evidence>
<dbReference type="GO" id="GO:0003824">
    <property type="term" value="F:catalytic activity"/>
    <property type="evidence" value="ECO:0007669"/>
    <property type="project" value="InterPro"/>
</dbReference>
<dbReference type="RefSeq" id="WP_135571965.1">
    <property type="nucleotide sequence ID" value="NZ_RQGK01000072.1"/>
</dbReference>